<evidence type="ECO:0000256" key="1">
    <source>
        <dbReference type="ARBA" id="ARBA00022723"/>
    </source>
</evidence>
<evidence type="ECO:0000313" key="6">
    <source>
        <dbReference type="Proteomes" id="UP001596035"/>
    </source>
</evidence>
<keyword evidence="3" id="KW-0408">Iron</keyword>
<dbReference type="Pfam" id="PF00111">
    <property type="entry name" value="Fer2"/>
    <property type="match status" value="1"/>
</dbReference>
<dbReference type="InterPro" id="IPR006311">
    <property type="entry name" value="TAT_signal"/>
</dbReference>
<dbReference type="SUPFAM" id="SSF54292">
    <property type="entry name" value="2Fe-2S ferredoxin-like"/>
    <property type="match status" value="1"/>
</dbReference>
<dbReference type="Proteomes" id="UP001596035">
    <property type="component" value="Unassembled WGS sequence"/>
</dbReference>
<evidence type="ECO:0000256" key="3">
    <source>
        <dbReference type="ARBA" id="ARBA00023004"/>
    </source>
</evidence>
<dbReference type="InterPro" id="IPR001041">
    <property type="entry name" value="2Fe-2S_ferredoxin-type"/>
</dbReference>
<dbReference type="InterPro" id="IPR036010">
    <property type="entry name" value="2Fe-2S_ferredoxin-like_sf"/>
</dbReference>
<dbReference type="Pfam" id="PF01799">
    <property type="entry name" value="Fer2_2"/>
    <property type="match status" value="1"/>
</dbReference>
<dbReference type="CDD" id="cd00207">
    <property type="entry name" value="fer2"/>
    <property type="match status" value="1"/>
</dbReference>
<dbReference type="PROSITE" id="PS51318">
    <property type="entry name" value="TAT"/>
    <property type="match status" value="1"/>
</dbReference>
<sequence length="211" mass="22057">MSDTEEHDRSADEHSRRSVLKAGAVGAVAVAASGGMTTTAAGGPVGAETALPPPASTADVTLHVNGVERHVAVESRVTLLDALRERLGLTGTKKGCDRGECGACTVLIEGERVKSCMTLAVMEDGREITTIEGLARGDELHPVQAAFIRRDAFQCGFCTSGQIMSAVACVREGHAGSDTEVREWMSGNLCRCGCYPNIVDAVRDAAKGRGK</sequence>
<evidence type="ECO:0000259" key="4">
    <source>
        <dbReference type="PROSITE" id="PS51085"/>
    </source>
</evidence>
<dbReference type="Gene3D" id="1.10.150.120">
    <property type="entry name" value="[2Fe-2S]-binding domain"/>
    <property type="match status" value="1"/>
</dbReference>
<accession>A0ABW0E043</accession>
<name>A0ABW0E043_9ACTN</name>
<dbReference type="InterPro" id="IPR012675">
    <property type="entry name" value="Beta-grasp_dom_sf"/>
</dbReference>
<dbReference type="InterPro" id="IPR036884">
    <property type="entry name" value="2Fe-2S-bd_dom_sf"/>
</dbReference>
<dbReference type="EMBL" id="JBHSKN010000031">
    <property type="protein sequence ID" value="MFC5244391.1"/>
    <property type="molecule type" value="Genomic_DNA"/>
</dbReference>
<dbReference type="InterPro" id="IPR052914">
    <property type="entry name" value="Aldehyde_Oxdr_Iron-Sulfur"/>
</dbReference>
<dbReference type="PROSITE" id="PS51085">
    <property type="entry name" value="2FE2S_FER_2"/>
    <property type="match status" value="1"/>
</dbReference>
<evidence type="ECO:0000256" key="2">
    <source>
        <dbReference type="ARBA" id="ARBA00023002"/>
    </source>
</evidence>
<dbReference type="Gene3D" id="3.10.20.30">
    <property type="match status" value="1"/>
</dbReference>
<dbReference type="SUPFAM" id="SSF47741">
    <property type="entry name" value="CO dehydrogenase ISP C-domain like"/>
    <property type="match status" value="1"/>
</dbReference>
<gene>
    <name evidence="5" type="ORF">ACFPWV_31530</name>
</gene>
<protein>
    <submittedName>
        <fullName evidence="5">(2Fe-2S)-binding protein</fullName>
    </submittedName>
</protein>
<keyword evidence="1" id="KW-0479">Metal-binding</keyword>
<feature type="domain" description="2Fe-2S ferredoxin-type" evidence="4">
    <location>
        <begin position="58"/>
        <end position="134"/>
    </location>
</feature>
<evidence type="ECO:0000313" key="5">
    <source>
        <dbReference type="EMBL" id="MFC5244391.1"/>
    </source>
</evidence>
<keyword evidence="6" id="KW-1185">Reference proteome</keyword>
<dbReference type="PROSITE" id="PS00197">
    <property type="entry name" value="2FE2S_FER_1"/>
    <property type="match status" value="1"/>
</dbReference>
<dbReference type="PANTHER" id="PTHR45331:SF2">
    <property type="entry name" value="OXIDOREDUCTASE WITH IRON-SULFUR SUBUNIT"/>
    <property type="match status" value="1"/>
</dbReference>
<dbReference type="InterPro" id="IPR002888">
    <property type="entry name" value="2Fe-2S-bd"/>
</dbReference>
<dbReference type="InterPro" id="IPR006058">
    <property type="entry name" value="2Fe2S_fd_BS"/>
</dbReference>
<reference evidence="6" key="1">
    <citation type="journal article" date="2019" name="Int. J. Syst. Evol. Microbiol.">
        <title>The Global Catalogue of Microorganisms (GCM) 10K type strain sequencing project: providing services to taxonomists for standard genome sequencing and annotation.</title>
        <authorList>
            <consortium name="The Broad Institute Genomics Platform"/>
            <consortium name="The Broad Institute Genome Sequencing Center for Infectious Disease"/>
            <person name="Wu L."/>
            <person name="Ma J."/>
        </authorList>
    </citation>
    <scope>NUCLEOTIDE SEQUENCE [LARGE SCALE GENOMIC DNA]</scope>
    <source>
        <strain evidence="6">CGMCC 4.7131</strain>
    </source>
</reference>
<dbReference type="RefSeq" id="WP_344563749.1">
    <property type="nucleotide sequence ID" value="NZ_BAAATG010000029.1"/>
</dbReference>
<proteinExistence type="predicted"/>
<organism evidence="5 6">
    <name type="scientific">Streptomyces atrovirens</name>
    <dbReference type="NCBI Taxonomy" id="285556"/>
    <lineage>
        <taxon>Bacteria</taxon>
        <taxon>Bacillati</taxon>
        <taxon>Actinomycetota</taxon>
        <taxon>Actinomycetes</taxon>
        <taxon>Kitasatosporales</taxon>
        <taxon>Streptomycetaceae</taxon>
        <taxon>Streptomyces</taxon>
    </lineage>
</organism>
<dbReference type="PANTHER" id="PTHR45331">
    <property type="entry name" value="OXIDOREDUCTASE, IRON-SULPHUR BINDING SUBUNIT-RELATED-RELATED"/>
    <property type="match status" value="1"/>
</dbReference>
<keyword evidence="2" id="KW-0560">Oxidoreductase</keyword>
<comment type="caution">
    <text evidence="5">The sequence shown here is derived from an EMBL/GenBank/DDBJ whole genome shotgun (WGS) entry which is preliminary data.</text>
</comment>